<dbReference type="InterPro" id="IPR006458">
    <property type="entry name" value="Ovate_C"/>
</dbReference>
<dbReference type="PANTHER" id="PTHR33057:SF128">
    <property type="entry name" value="TRANSCRIPTION REPRESSOR OFP3"/>
    <property type="match status" value="1"/>
</dbReference>
<feature type="region of interest" description="Disordered" evidence="7">
    <location>
        <begin position="74"/>
        <end position="107"/>
    </location>
</feature>
<feature type="domain" description="OVATE" evidence="8">
    <location>
        <begin position="322"/>
        <end position="381"/>
    </location>
</feature>
<keyword evidence="3 6" id="KW-0805">Transcription regulation</keyword>
<keyword evidence="4 6" id="KW-0804">Transcription</keyword>
<evidence type="ECO:0000256" key="1">
    <source>
        <dbReference type="ARBA" id="ARBA00004123"/>
    </source>
</evidence>
<comment type="function">
    <text evidence="6">Transcriptional repressor that regulates multiple aspects of plant growth and development.</text>
</comment>
<feature type="region of interest" description="Disordered" evidence="7">
    <location>
        <begin position="26"/>
        <end position="58"/>
    </location>
</feature>
<evidence type="ECO:0000256" key="6">
    <source>
        <dbReference type="RuleBase" id="RU367028"/>
    </source>
</evidence>
<feature type="compositionally biased region" description="Basic and acidic residues" evidence="7">
    <location>
        <begin position="80"/>
        <end position="91"/>
    </location>
</feature>
<name>A0A8T1NNC6_CARIL</name>
<gene>
    <name evidence="9" type="ORF">CIPAW_13G065000</name>
</gene>
<dbReference type="GO" id="GO:0003677">
    <property type="term" value="F:DNA binding"/>
    <property type="evidence" value="ECO:0007669"/>
    <property type="project" value="InterPro"/>
</dbReference>
<organism evidence="9 10">
    <name type="scientific">Carya illinoinensis</name>
    <name type="common">Pecan</name>
    <dbReference type="NCBI Taxonomy" id="32201"/>
    <lineage>
        <taxon>Eukaryota</taxon>
        <taxon>Viridiplantae</taxon>
        <taxon>Streptophyta</taxon>
        <taxon>Embryophyta</taxon>
        <taxon>Tracheophyta</taxon>
        <taxon>Spermatophyta</taxon>
        <taxon>Magnoliopsida</taxon>
        <taxon>eudicotyledons</taxon>
        <taxon>Gunneridae</taxon>
        <taxon>Pentapetalae</taxon>
        <taxon>rosids</taxon>
        <taxon>fabids</taxon>
        <taxon>Fagales</taxon>
        <taxon>Juglandaceae</taxon>
        <taxon>Carya</taxon>
    </lineage>
</organism>
<evidence type="ECO:0000256" key="5">
    <source>
        <dbReference type="ARBA" id="ARBA00023242"/>
    </source>
</evidence>
<keyword evidence="5 6" id="KW-0539">Nucleus</keyword>
<accession>A0A8T1NNC6</accession>
<dbReference type="GO" id="GO:0045892">
    <property type="term" value="P:negative regulation of DNA-templated transcription"/>
    <property type="evidence" value="ECO:0007669"/>
    <property type="project" value="UniProtKB-UniRule"/>
</dbReference>
<dbReference type="EMBL" id="CM031821">
    <property type="protein sequence ID" value="KAG6631072.1"/>
    <property type="molecule type" value="Genomic_DNA"/>
</dbReference>
<evidence type="ECO:0000256" key="2">
    <source>
        <dbReference type="ARBA" id="ARBA00022491"/>
    </source>
</evidence>
<evidence type="ECO:0000256" key="4">
    <source>
        <dbReference type="ARBA" id="ARBA00023163"/>
    </source>
</evidence>
<keyword evidence="10" id="KW-1185">Reference proteome</keyword>
<comment type="caution">
    <text evidence="9">The sequence shown here is derived from an EMBL/GenBank/DDBJ whole genome shotgun (WGS) entry which is preliminary data.</text>
</comment>
<comment type="subcellular location">
    <subcellularLocation>
        <location evidence="1 6">Nucleus</location>
    </subcellularLocation>
</comment>
<protein>
    <recommendedName>
        <fullName evidence="6">Transcription repressor</fullName>
    </recommendedName>
    <alternativeName>
        <fullName evidence="6">Ovate family protein</fullName>
    </alternativeName>
</protein>
<dbReference type="AlphaFoldDB" id="A0A8T1NNC6"/>
<dbReference type="NCBIfam" id="TIGR01568">
    <property type="entry name" value="A_thal_3678"/>
    <property type="match status" value="1"/>
</dbReference>
<dbReference type="PANTHER" id="PTHR33057">
    <property type="entry name" value="TRANSCRIPTION REPRESSOR OFP7-RELATED"/>
    <property type="match status" value="1"/>
</dbReference>
<reference evidence="9" key="1">
    <citation type="submission" date="2020-12" db="EMBL/GenBank/DDBJ databases">
        <title>WGS assembly of Carya illinoinensis cv. Pawnee.</title>
        <authorList>
            <person name="Platts A."/>
            <person name="Shu S."/>
            <person name="Wright S."/>
            <person name="Barry K."/>
            <person name="Edger P."/>
            <person name="Pires J.C."/>
            <person name="Schmutz J."/>
        </authorList>
    </citation>
    <scope>NUCLEOTIDE SEQUENCE</scope>
    <source>
        <tissue evidence="9">Leaf</tissue>
    </source>
</reference>
<dbReference type="InterPro" id="IPR025830">
    <property type="entry name" value="DNA_bnd_dom_ovate"/>
</dbReference>
<sequence>MGNHKFRLSDMMPNAWFYKLKDMSRKTRKHNSSHPSERKPPPSTTTTESHEPQFSHPRCSYYSTESTIADKFSISSKHSKASETHFPDPPRRSSKRRTNRKTIYKPSPRLVTSSVSAGCSCPATLDSIWTEHSPFQSPTYSVSPNDSPTISTIHESLLLSDSESEEWAAPDSFELRSCSSSCNCGVCSSSTDIIIDMNNESFTREVKNIDGFHSISNLDLPPILTRPMKSDHRTIEATKFRGSSKLEEMETRQLLSVKTVKRERIRTQKEHKSNPLVRRSAANSAGIRLRANSPRLASRKIRAHARKSVSSRNRSLSGSFAIVKSSVDPQTDFRDSMVEMIVENNIRASKDLEDLLACYLSLNSNEYHGLIVKAFEQIWLDMAGLRL</sequence>
<evidence type="ECO:0000256" key="7">
    <source>
        <dbReference type="SAM" id="MobiDB-lite"/>
    </source>
</evidence>
<keyword evidence="2 6" id="KW-0678">Repressor</keyword>
<evidence type="ECO:0000313" key="10">
    <source>
        <dbReference type="Proteomes" id="UP000811609"/>
    </source>
</evidence>
<evidence type="ECO:0000259" key="8">
    <source>
        <dbReference type="PROSITE" id="PS51754"/>
    </source>
</evidence>
<feature type="compositionally biased region" description="Basic residues" evidence="7">
    <location>
        <begin position="92"/>
        <end position="103"/>
    </location>
</feature>
<proteinExistence type="predicted"/>
<dbReference type="Pfam" id="PF13724">
    <property type="entry name" value="DNA_binding_2"/>
    <property type="match status" value="1"/>
</dbReference>
<dbReference type="PROSITE" id="PS51754">
    <property type="entry name" value="OVATE"/>
    <property type="match status" value="1"/>
</dbReference>
<evidence type="ECO:0000256" key="3">
    <source>
        <dbReference type="ARBA" id="ARBA00023015"/>
    </source>
</evidence>
<dbReference type="InterPro" id="IPR038933">
    <property type="entry name" value="Ovate"/>
</dbReference>
<dbReference type="Pfam" id="PF04844">
    <property type="entry name" value="Ovate"/>
    <property type="match status" value="1"/>
</dbReference>
<dbReference type="GO" id="GO:0005634">
    <property type="term" value="C:nucleus"/>
    <property type="evidence" value="ECO:0007669"/>
    <property type="project" value="UniProtKB-SubCell"/>
</dbReference>
<evidence type="ECO:0000313" key="9">
    <source>
        <dbReference type="EMBL" id="KAG6631072.1"/>
    </source>
</evidence>
<dbReference type="Proteomes" id="UP000811609">
    <property type="component" value="Chromosome 13"/>
</dbReference>